<keyword evidence="2" id="KW-0812">Transmembrane</keyword>
<evidence type="ECO:0000256" key="1">
    <source>
        <dbReference type="SAM" id="MobiDB-lite"/>
    </source>
</evidence>
<keyword evidence="2" id="KW-0472">Membrane</keyword>
<feature type="region of interest" description="Disordered" evidence="1">
    <location>
        <begin position="1"/>
        <end position="42"/>
    </location>
</feature>
<protein>
    <submittedName>
        <fullName evidence="3">Uncharacterized protein</fullName>
    </submittedName>
</protein>
<proteinExistence type="predicted"/>
<organism evidence="3 4">
    <name type="scientific">Pseudonocardia bannensis</name>
    <dbReference type="NCBI Taxonomy" id="630973"/>
    <lineage>
        <taxon>Bacteria</taxon>
        <taxon>Bacillati</taxon>
        <taxon>Actinomycetota</taxon>
        <taxon>Actinomycetes</taxon>
        <taxon>Pseudonocardiales</taxon>
        <taxon>Pseudonocardiaceae</taxon>
        <taxon>Pseudonocardia</taxon>
    </lineage>
</organism>
<dbReference type="AlphaFoldDB" id="A0A848DCD1"/>
<accession>A0A848DCD1</accession>
<name>A0A848DCD1_9PSEU</name>
<sequence length="120" mass="12574">MPDHESVTPSGAPGPDDSRLPVPASERRPASRASRTVSVARPESLARALAGAPLVAASVVGAAAAAAMTGAAVVSRLMWPWTDRRELPWPGAQPRSPSSLVGPGVHISYTRVEVHWPLDR</sequence>
<evidence type="ECO:0000256" key="2">
    <source>
        <dbReference type="SAM" id="Phobius"/>
    </source>
</evidence>
<keyword evidence="4" id="KW-1185">Reference proteome</keyword>
<evidence type="ECO:0000313" key="3">
    <source>
        <dbReference type="EMBL" id="NMH90079.1"/>
    </source>
</evidence>
<dbReference type="EMBL" id="JAAXKZ010000001">
    <property type="protein sequence ID" value="NMH90079.1"/>
    <property type="molecule type" value="Genomic_DNA"/>
</dbReference>
<feature type="transmembrane region" description="Helical" evidence="2">
    <location>
        <begin position="54"/>
        <end position="79"/>
    </location>
</feature>
<keyword evidence="2" id="KW-1133">Transmembrane helix</keyword>
<dbReference type="Proteomes" id="UP000586918">
    <property type="component" value="Unassembled WGS sequence"/>
</dbReference>
<comment type="caution">
    <text evidence="3">The sequence shown here is derived from an EMBL/GenBank/DDBJ whole genome shotgun (WGS) entry which is preliminary data.</text>
</comment>
<reference evidence="3 4" key="1">
    <citation type="submission" date="2020-04" db="EMBL/GenBank/DDBJ databases">
        <authorList>
            <person name="Klaysubun C."/>
            <person name="Duangmal K."/>
            <person name="Lipun K."/>
        </authorList>
    </citation>
    <scope>NUCLEOTIDE SEQUENCE [LARGE SCALE GENOMIC DNA]</scope>
    <source>
        <strain evidence="3 4">DSM 45300</strain>
    </source>
</reference>
<gene>
    <name evidence="3" type="ORF">HF519_00390</name>
</gene>
<evidence type="ECO:0000313" key="4">
    <source>
        <dbReference type="Proteomes" id="UP000586918"/>
    </source>
</evidence>
<dbReference type="RefSeq" id="WP_169409570.1">
    <property type="nucleotide sequence ID" value="NZ_JAAXKZ010000001.1"/>
</dbReference>